<evidence type="ECO:0000259" key="1">
    <source>
        <dbReference type="Pfam" id="PF03358"/>
    </source>
</evidence>
<keyword evidence="3" id="KW-1185">Reference proteome</keyword>
<dbReference type="PATRIC" id="fig|1423801.4.peg.1709"/>
<dbReference type="RefSeq" id="WP_054756984.1">
    <property type="nucleotide sequence ID" value="NZ_AZFQ01000053.1"/>
</dbReference>
<evidence type="ECO:0000313" key="2">
    <source>
        <dbReference type="EMBL" id="KRL97120.1"/>
    </source>
</evidence>
<dbReference type="PANTHER" id="PTHR30543">
    <property type="entry name" value="CHROMATE REDUCTASE"/>
    <property type="match status" value="1"/>
</dbReference>
<dbReference type="Gene3D" id="3.40.50.360">
    <property type="match status" value="1"/>
</dbReference>
<dbReference type="GO" id="GO:0005829">
    <property type="term" value="C:cytosol"/>
    <property type="evidence" value="ECO:0007669"/>
    <property type="project" value="TreeGrafter"/>
</dbReference>
<dbReference type="InterPro" id="IPR029039">
    <property type="entry name" value="Flavoprotein-like_sf"/>
</dbReference>
<dbReference type="OrthoDB" id="9812295at2"/>
<sequence>MTIKLIGLVGNNAPFSYNRLLLRYMKERYQNINVRLTVQEITEIPLFSEKLLETVPAVVKQLAADIKQADGLIIATPEYDHAIPASLKSTLEWLSCYGNALTTKPVMIVGTSLGVQGTSRAQDNLRQILNSPGINAFVLPGYEFLLGLAKEKFDSEGQLTDQATLSFLDECFKHFQQFVLDNQRNLIAVRE</sequence>
<dbReference type="GO" id="GO:0016491">
    <property type="term" value="F:oxidoreductase activity"/>
    <property type="evidence" value="ECO:0007669"/>
    <property type="project" value="InterPro"/>
</dbReference>
<feature type="domain" description="NADPH-dependent FMN reductase-like" evidence="1">
    <location>
        <begin position="4"/>
        <end position="149"/>
    </location>
</feature>
<dbReference type="InterPro" id="IPR005025">
    <property type="entry name" value="FMN_Rdtase-like_dom"/>
</dbReference>
<gene>
    <name evidence="2" type="ORF">FD50_GL001671</name>
</gene>
<name>A0A0R1UV93_9LACO</name>
<dbReference type="STRING" id="1423801.FD50_GL001671"/>
<dbReference type="EMBL" id="AZFQ01000053">
    <property type="protein sequence ID" value="KRL97120.1"/>
    <property type="molecule type" value="Genomic_DNA"/>
</dbReference>
<organism evidence="2 3">
    <name type="scientific">Liquorilactobacillus satsumensis DSM 16230 = JCM 12392</name>
    <dbReference type="NCBI Taxonomy" id="1423801"/>
    <lineage>
        <taxon>Bacteria</taxon>
        <taxon>Bacillati</taxon>
        <taxon>Bacillota</taxon>
        <taxon>Bacilli</taxon>
        <taxon>Lactobacillales</taxon>
        <taxon>Lactobacillaceae</taxon>
        <taxon>Liquorilactobacillus</taxon>
    </lineage>
</organism>
<dbReference type="PANTHER" id="PTHR30543:SF21">
    <property type="entry name" value="NAD(P)H-DEPENDENT FMN REDUCTASE LOT6"/>
    <property type="match status" value="1"/>
</dbReference>
<accession>A0A0R1UV93</accession>
<dbReference type="AlphaFoldDB" id="A0A0R1UV93"/>
<reference evidence="2 3" key="1">
    <citation type="journal article" date="2015" name="Genome Announc.">
        <title>Expanding the biotechnology potential of lactobacilli through comparative genomics of 213 strains and associated genera.</title>
        <authorList>
            <person name="Sun Z."/>
            <person name="Harris H.M."/>
            <person name="McCann A."/>
            <person name="Guo C."/>
            <person name="Argimon S."/>
            <person name="Zhang W."/>
            <person name="Yang X."/>
            <person name="Jeffery I.B."/>
            <person name="Cooney J.C."/>
            <person name="Kagawa T.F."/>
            <person name="Liu W."/>
            <person name="Song Y."/>
            <person name="Salvetti E."/>
            <person name="Wrobel A."/>
            <person name="Rasinkangas P."/>
            <person name="Parkhill J."/>
            <person name="Rea M.C."/>
            <person name="O'Sullivan O."/>
            <person name="Ritari J."/>
            <person name="Douillard F.P."/>
            <person name="Paul Ross R."/>
            <person name="Yang R."/>
            <person name="Briner A.E."/>
            <person name="Felis G.E."/>
            <person name="de Vos W.M."/>
            <person name="Barrangou R."/>
            <person name="Klaenhammer T.R."/>
            <person name="Caufield P.W."/>
            <person name="Cui Y."/>
            <person name="Zhang H."/>
            <person name="O'Toole P.W."/>
        </authorList>
    </citation>
    <scope>NUCLEOTIDE SEQUENCE [LARGE SCALE GENOMIC DNA]</scope>
    <source>
        <strain evidence="2 3">DSM 16230</strain>
    </source>
</reference>
<evidence type="ECO:0000313" key="3">
    <source>
        <dbReference type="Proteomes" id="UP000051166"/>
    </source>
</evidence>
<comment type="caution">
    <text evidence="2">The sequence shown here is derived from an EMBL/GenBank/DDBJ whole genome shotgun (WGS) entry which is preliminary data.</text>
</comment>
<dbReference type="GO" id="GO:0010181">
    <property type="term" value="F:FMN binding"/>
    <property type="evidence" value="ECO:0007669"/>
    <property type="project" value="TreeGrafter"/>
</dbReference>
<dbReference type="GeneID" id="98308921"/>
<dbReference type="SUPFAM" id="SSF52218">
    <property type="entry name" value="Flavoproteins"/>
    <property type="match status" value="1"/>
</dbReference>
<dbReference type="Proteomes" id="UP000051166">
    <property type="component" value="Unassembled WGS sequence"/>
</dbReference>
<dbReference type="Pfam" id="PF03358">
    <property type="entry name" value="FMN_red"/>
    <property type="match status" value="1"/>
</dbReference>
<dbReference type="InterPro" id="IPR050712">
    <property type="entry name" value="NAD(P)H-dep_reductase"/>
</dbReference>
<protein>
    <submittedName>
        <fullName evidence="2">Fumarate reductase, flavoprotein subunit</fullName>
    </submittedName>
</protein>
<proteinExistence type="predicted"/>